<evidence type="ECO:0000256" key="1">
    <source>
        <dbReference type="ARBA" id="ARBA00023015"/>
    </source>
</evidence>
<dbReference type="EMBL" id="RHHU01000003">
    <property type="protein sequence ID" value="RNB88268.1"/>
    <property type="molecule type" value="Genomic_DNA"/>
</dbReference>
<dbReference type="SUPFAM" id="SSF53822">
    <property type="entry name" value="Periplasmic binding protein-like I"/>
    <property type="match status" value="1"/>
</dbReference>
<proteinExistence type="predicted"/>
<dbReference type="Pfam" id="PF00532">
    <property type="entry name" value="Peripla_BP_1"/>
    <property type="match status" value="1"/>
</dbReference>
<accession>A0A3M8DJR7</accession>
<dbReference type="AlphaFoldDB" id="A0A3M8DJR7"/>
<dbReference type="PROSITE" id="PS00356">
    <property type="entry name" value="HTH_LACI_1"/>
    <property type="match status" value="1"/>
</dbReference>
<keyword evidence="1" id="KW-0805">Transcription regulation</keyword>
<dbReference type="PRINTS" id="PR00036">
    <property type="entry name" value="HTHLACI"/>
</dbReference>
<dbReference type="Pfam" id="PF00356">
    <property type="entry name" value="LacI"/>
    <property type="match status" value="1"/>
</dbReference>
<dbReference type="InterPro" id="IPR028082">
    <property type="entry name" value="Peripla_BP_I"/>
</dbReference>
<dbReference type="CDD" id="cd01392">
    <property type="entry name" value="HTH_LacI"/>
    <property type="match status" value="1"/>
</dbReference>
<sequence>MVTIQEVAREAGVSVATVSRVLNHHASVSAKTRAKVEDVIERLQYNPNMLGRNLRCAESRMLLVLVPSISNPFYSKIVQGIEDIARRNHYNTLLCTTDSDPDRENVYLDLVRNRMADGVISMDPAVDLASIRQLGDEYPVIQCCEYSETGQTPYVSIDNQTAAYKAVKHLLTMGHKRVAIINSDERFLYARLRQEGYLRALREFDIPVESRYIVHTDLHFESGHRAMKSLLSLEERPTAVFAVSDTLAIGALRSIKEAELKAPHDIAVVGFDNIPFASMMNPSLTTVSQPMYEMGCEAARMLIKRIASPQERVDSIVMDYELIIRESTMG</sequence>
<dbReference type="PANTHER" id="PTHR30146">
    <property type="entry name" value="LACI-RELATED TRANSCRIPTIONAL REPRESSOR"/>
    <property type="match status" value="1"/>
</dbReference>
<dbReference type="InterPro" id="IPR001761">
    <property type="entry name" value="Peripla_BP/Lac1_sug-bd_dom"/>
</dbReference>
<dbReference type="SMART" id="SM00354">
    <property type="entry name" value="HTH_LACI"/>
    <property type="match status" value="1"/>
</dbReference>
<dbReference type="CDD" id="cd06284">
    <property type="entry name" value="PBP1_LacI-like"/>
    <property type="match status" value="1"/>
</dbReference>
<dbReference type="RefSeq" id="WP_122922387.1">
    <property type="nucleotide sequence ID" value="NZ_RHHU01000003.1"/>
</dbReference>
<protein>
    <submittedName>
        <fullName evidence="5">LacI family transcriptional regulator</fullName>
    </submittedName>
</protein>
<name>A0A3M8DJR7_9BACL</name>
<evidence type="ECO:0000256" key="2">
    <source>
        <dbReference type="ARBA" id="ARBA00023125"/>
    </source>
</evidence>
<dbReference type="Gene3D" id="1.10.260.40">
    <property type="entry name" value="lambda repressor-like DNA-binding domains"/>
    <property type="match status" value="1"/>
</dbReference>
<reference evidence="5 6" key="1">
    <citation type="submission" date="2018-10" db="EMBL/GenBank/DDBJ databases">
        <title>Phylogenomics of Brevibacillus.</title>
        <authorList>
            <person name="Dunlap C."/>
        </authorList>
    </citation>
    <scope>NUCLEOTIDE SEQUENCE [LARGE SCALE GENOMIC DNA]</scope>
    <source>
        <strain evidence="5 6">JCM 15774</strain>
    </source>
</reference>
<feature type="domain" description="HTH lacI-type" evidence="4">
    <location>
        <begin position="2"/>
        <end position="56"/>
    </location>
</feature>
<dbReference type="GO" id="GO:0000976">
    <property type="term" value="F:transcription cis-regulatory region binding"/>
    <property type="evidence" value="ECO:0007669"/>
    <property type="project" value="TreeGrafter"/>
</dbReference>
<dbReference type="Gene3D" id="3.40.50.2300">
    <property type="match status" value="2"/>
</dbReference>
<gene>
    <name evidence="5" type="ORF">EDM59_03810</name>
</gene>
<dbReference type="PANTHER" id="PTHR30146:SF109">
    <property type="entry name" value="HTH-TYPE TRANSCRIPTIONAL REGULATOR GALS"/>
    <property type="match status" value="1"/>
</dbReference>
<evidence type="ECO:0000313" key="5">
    <source>
        <dbReference type="EMBL" id="RNB88268.1"/>
    </source>
</evidence>
<keyword evidence="6" id="KW-1185">Reference proteome</keyword>
<comment type="caution">
    <text evidence="5">The sequence shown here is derived from an EMBL/GenBank/DDBJ whole genome shotgun (WGS) entry which is preliminary data.</text>
</comment>
<dbReference type="Proteomes" id="UP000269573">
    <property type="component" value="Unassembled WGS sequence"/>
</dbReference>
<evidence type="ECO:0000313" key="6">
    <source>
        <dbReference type="Proteomes" id="UP000269573"/>
    </source>
</evidence>
<evidence type="ECO:0000259" key="4">
    <source>
        <dbReference type="PROSITE" id="PS50932"/>
    </source>
</evidence>
<evidence type="ECO:0000256" key="3">
    <source>
        <dbReference type="ARBA" id="ARBA00023163"/>
    </source>
</evidence>
<organism evidence="5 6">
    <name type="scientific">Brevibacillus nitrificans</name>
    <dbReference type="NCBI Taxonomy" id="651560"/>
    <lineage>
        <taxon>Bacteria</taxon>
        <taxon>Bacillati</taxon>
        <taxon>Bacillota</taxon>
        <taxon>Bacilli</taxon>
        <taxon>Bacillales</taxon>
        <taxon>Paenibacillaceae</taxon>
        <taxon>Brevibacillus</taxon>
    </lineage>
</organism>
<dbReference type="InterPro" id="IPR000843">
    <property type="entry name" value="HTH_LacI"/>
</dbReference>
<dbReference type="SUPFAM" id="SSF47413">
    <property type="entry name" value="lambda repressor-like DNA-binding domains"/>
    <property type="match status" value="1"/>
</dbReference>
<dbReference type="PROSITE" id="PS50932">
    <property type="entry name" value="HTH_LACI_2"/>
    <property type="match status" value="1"/>
</dbReference>
<keyword evidence="2" id="KW-0238">DNA-binding</keyword>
<keyword evidence="3" id="KW-0804">Transcription</keyword>
<dbReference type="InterPro" id="IPR010982">
    <property type="entry name" value="Lambda_DNA-bd_dom_sf"/>
</dbReference>
<dbReference type="GO" id="GO:0003700">
    <property type="term" value="F:DNA-binding transcription factor activity"/>
    <property type="evidence" value="ECO:0007669"/>
    <property type="project" value="TreeGrafter"/>
</dbReference>